<feature type="domain" description="Heterokaryon incompatibility" evidence="1">
    <location>
        <begin position="243"/>
        <end position="398"/>
    </location>
</feature>
<gene>
    <name evidence="2" type="ORF">CLO192961_LOCUS441138</name>
</gene>
<evidence type="ECO:0000259" key="1">
    <source>
        <dbReference type="Pfam" id="PF06985"/>
    </source>
</evidence>
<protein>
    <recommendedName>
        <fullName evidence="1">Heterokaryon incompatibility domain-containing protein</fullName>
    </recommendedName>
</protein>
<dbReference type="PANTHER" id="PTHR33112:SF12">
    <property type="entry name" value="HETEROKARYON INCOMPATIBILITY DOMAIN-CONTAINING PROTEIN"/>
    <property type="match status" value="1"/>
</dbReference>
<organism evidence="2 3">
    <name type="scientific">Bionectria ochroleuca</name>
    <name type="common">Gliocladium roseum</name>
    <dbReference type="NCBI Taxonomy" id="29856"/>
    <lineage>
        <taxon>Eukaryota</taxon>
        <taxon>Fungi</taxon>
        <taxon>Dikarya</taxon>
        <taxon>Ascomycota</taxon>
        <taxon>Pezizomycotina</taxon>
        <taxon>Sordariomycetes</taxon>
        <taxon>Hypocreomycetidae</taxon>
        <taxon>Hypocreales</taxon>
        <taxon>Bionectriaceae</taxon>
        <taxon>Clonostachys</taxon>
    </lineage>
</organism>
<accession>A0ABY6V1J1</accession>
<dbReference type="PANTHER" id="PTHR33112">
    <property type="entry name" value="DOMAIN PROTEIN, PUTATIVE-RELATED"/>
    <property type="match status" value="1"/>
</dbReference>
<keyword evidence="3" id="KW-1185">Reference proteome</keyword>
<name>A0ABY6V1J1_BIOOC</name>
<proteinExistence type="predicted"/>
<comment type="caution">
    <text evidence="2">The sequence shown here is derived from an EMBL/GenBank/DDBJ whole genome shotgun (WGS) entry which is preliminary data.</text>
</comment>
<dbReference type="Proteomes" id="UP000766486">
    <property type="component" value="Unassembled WGS sequence"/>
</dbReference>
<evidence type="ECO:0000313" key="2">
    <source>
        <dbReference type="EMBL" id="VUC36226.1"/>
    </source>
</evidence>
<evidence type="ECO:0000313" key="3">
    <source>
        <dbReference type="Proteomes" id="UP000766486"/>
    </source>
</evidence>
<dbReference type="InterPro" id="IPR010730">
    <property type="entry name" value="HET"/>
</dbReference>
<sequence>MHWCDAIEFELVGTDCRRPDDINSWKSISLEELRLESQRCEFCSDLLDLIEYRLRYDATRADNDRNTPRPTDEEIRRDAKLQISIHYAKEACNWSFGFEGASYRTVIDLWVSSGSYYVNILLQRAGPGGRVPVTHKSETTYGNDTISYIAPGSWRTEDSWPQFHMLGGEQPQTMVGRLEAALGRQRPLQIDFSILRHWMNICDDTHGLCKNQYRAARVPRLRLVDVNRMCIIDVSDTDHHPQFATLSYVWGTEPFLRLSRGNLKHLMTLGSLDKTPPPATIRDALQICKDLQIPFIWVDSLCIIQDDESDMIEIVDSMDSIYRQSVITIVAASGANAHTGIPGVRPNTRYLEQHKLQARGVQLIDSVDSKQLRMQTAFQEPEWISGTPWAQRAWTFQEGLVSRRLLFFTAEQVYWSCRKGLLSEDTVEHFSSEGGNKQQHRGLDDEFHPWEYQNLAIAFSRYNLTYESDIQRAYLRI</sequence>
<dbReference type="EMBL" id="CABFNS010000928">
    <property type="protein sequence ID" value="VUC36226.1"/>
    <property type="molecule type" value="Genomic_DNA"/>
</dbReference>
<reference evidence="2 3" key="1">
    <citation type="submission" date="2019-06" db="EMBL/GenBank/DDBJ databases">
        <authorList>
            <person name="Broberg M."/>
        </authorList>
    </citation>
    <scope>NUCLEOTIDE SEQUENCE [LARGE SCALE GENOMIC DNA]</scope>
</reference>
<dbReference type="Pfam" id="PF06985">
    <property type="entry name" value="HET"/>
    <property type="match status" value="1"/>
</dbReference>